<dbReference type="Proteomes" id="UP000813463">
    <property type="component" value="Chromosome 4"/>
</dbReference>
<dbReference type="InterPro" id="IPR043502">
    <property type="entry name" value="DNA/RNA_pol_sf"/>
</dbReference>
<evidence type="ECO:0000313" key="2">
    <source>
        <dbReference type="Proteomes" id="UP000813463"/>
    </source>
</evidence>
<reference evidence="2" key="1">
    <citation type="journal article" date="2021" name="Nat. Commun.">
        <title>Genomic analyses provide insights into spinach domestication and the genetic basis of agronomic traits.</title>
        <authorList>
            <person name="Cai X."/>
            <person name="Sun X."/>
            <person name="Xu C."/>
            <person name="Sun H."/>
            <person name="Wang X."/>
            <person name="Ge C."/>
            <person name="Zhang Z."/>
            <person name="Wang Q."/>
            <person name="Fei Z."/>
            <person name="Jiao C."/>
            <person name="Wang Q."/>
        </authorList>
    </citation>
    <scope>NUCLEOTIDE SEQUENCE [LARGE SCALE GENOMIC DNA]</scope>
    <source>
        <strain evidence="2">cv. Varoflay</strain>
    </source>
</reference>
<evidence type="ECO:0000313" key="3">
    <source>
        <dbReference type="RefSeq" id="XP_021844939.1"/>
    </source>
</evidence>
<dbReference type="KEGG" id="soe:110784802"/>
<dbReference type="GO" id="GO:0004523">
    <property type="term" value="F:RNA-DNA hybrid ribonuclease activity"/>
    <property type="evidence" value="ECO:0007669"/>
    <property type="project" value="InterPro"/>
</dbReference>
<dbReference type="Pfam" id="PF13966">
    <property type="entry name" value="zf-RVT"/>
    <property type="match status" value="1"/>
</dbReference>
<dbReference type="RefSeq" id="XP_021844939.1">
    <property type="nucleotide sequence ID" value="XM_021989247.2"/>
</dbReference>
<dbReference type="CDD" id="cd06222">
    <property type="entry name" value="RNase_H_like"/>
    <property type="match status" value="1"/>
</dbReference>
<dbReference type="InterPro" id="IPR012337">
    <property type="entry name" value="RNaseH-like_sf"/>
</dbReference>
<dbReference type="GeneID" id="110784802"/>
<dbReference type="InterPro" id="IPR044730">
    <property type="entry name" value="RNase_H-like_dom_plant"/>
</dbReference>
<dbReference type="InterPro" id="IPR026960">
    <property type="entry name" value="RVT-Znf"/>
</dbReference>
<organism evidence="2 3">
    <name type="scientific">Spinacia oleracea</name>
    <name type="common">Spinach</name>
    <dbReference type="NCBI Taxonomy" id="3562"/>
    <lineage>
        <taxon>Eukaryota</taxon>
        <taxon>Viridiplantae</taxon>
        <taxon>Streptophyta</taxon>
        <taxon>Embryophyta</taxon>
        <taxon>Tracheophyta</taxon>
        <taxon>Spermatophyta</taxon>
        <taxon>Magnoliopsida</taxon>
        <taxon>eudicotyledons</taxon>
        <taxon>Gunneridae</taxon>
        <taxon>Pentapetalae</taxon>
        <taxon>Caryophyllales</taxon>
        <taxon>Chenopodiaceae</taxon>
        <taxon>Chenopodioideae</taxon>
        <taxon>Anserineae</taxon>
        <taxon>Spinacia</taxon>
    </lineage>
</organism>
<dbReference type="AlphaFoldDB" id="A0A9R0IBA2"/>
<protein>
    <recommendedName>
        <fullName evidence="1">Reverse transcriptase domain-containing protein</fullName>
    </recommendedName>
</protein>
<proteinExistence type="predicted"/>
<dbReference type="PANTHER" id="PTHR33116:SF78">
    <property type="entry name" value="OS12G0587133 PROTEIN"/>
    <property type="match status" value="1"/>
</dbReference>
<dbReference type="SUPFAM" id="SSF53098">
    <property type="entry name" value="Ribonuclease H-like"/>
    <property type="match status" value="1"/>
</dbReference>
<reference evidence="3" key="2">
    <citation type="submission" date="2025-08" db="UniProtKB">
        <authorList>
            <consortium name="RefSeq"/>
        </authorList>
    </citation>
    <scope>IDENTIFICATION</scope>
    <source>
        <tissue evidence="3">Leaf</tissue>
    </source>
</reference>
<feature type="domain" description="Reverse transcriptase" evidence="1">
    <location>
        <begin position="1"/>
        <end position="225"/>
    </location>
</feature>
<evidence type="ECO:0000259" key="1">
    <source>
        <dbReference type="PROSITE" id="PS50878"/>
    </source>
</evidence>
<dbReference type="InterPro" id="IPR036397">
    <property type="entry name" value="RNaseH_sf"/>
</dbReference>
<name>A0A9R0IBA2_SPIOL</name>
<dbReference type="PROSITE" id="PS50878">
    <property type="entry name" value="RT_POL"/>
    <property type="match status" value="1"/>
</dbReference>
<dbReference type="PANTHER" id="PTHR33116">
    <property type="entry name" value="REVERSE TRANSCRIPTASE ZINC-BINDING DOMAIN-CONTAINING PROTEIN-RELATED-RELATED"/>
    <property type="match status" value="1"/>
</dbReference>
<dbReference type="InterPro" id="IPR000477">
    <property type="entry name" value="RT_dom"/>
</dbReference>
<dbReference type="SUPFAM" id="SSF56672">
    <property type="entry name" value="DNA/RNA polymerases"/>
    <property type="match status" value="1"/>
</dbReference>
<dbReference type="Pfam" id="PF13456">
    <property type="entry name" value="RVT_3"/>
    <property type="match status" value="1"/>
</dbReference>
<gene>
    <name evidence="3" type="primary">LOC110784802</name>
</gene>
<sequence length="820" mass="93423">MGDIVSENQNAFVPGRAIADNALAAHELLRLVKKSKRRNLAVFKIDLNKAYDRIRWDFLEWVLTHMQFPPSWIRWIMQCVSTVSYSVLVNGEPTERIVPCSGLRQGDPLSPYLFILCMEVLSSKLHHMQLSGELGGLQISRSAPKVNHLFFADDALFFLEANFVEFRVMKKVLNEFCAISREMVSLQKSFVVFSKHTHHKFKRMLHKVLGVGEEGKLGTYLGCPMDVDGRTTSVFMDLTHKISQKLCSWQLSKLSQAGKLILINGILVAMASHVLSIYMMPKYVLKRINSLLLRFFWSSSMSSRPIYWRKADVIQQHKADGGLGVRNIENLNKALLFKQAWRMHSNPSSLMAQIFSSKYQSSWFENSKNGIIPHSVSWGARSIMRSVGDLSSGLRRVVGDGRQTHITEDVWATSTRLSFKQQGSIDPTRPVWVANLISENRSWKASEIWRHFDPPSARIILATYIPKVEMPDSWDWWPEKQGNYFIRSGYWLLQKKGNHHLPPSRFWASWWKRRVWPKWKLFIWKLINGAISTRQNLRLRNMDVPPHCVMCGRAEETATHLFKACDVSKHIWKASHLGIIADSYGDVDFGTLVTNFLLFIMREDGKEEARIVEFLGTLWSIWIHRNYCLFNNVPPNPATIMGTLLSWKSRWFRSFGKDSNLTTTSHSRQGIQRDLSWATRSPTVAALPTLVIDGAWKARDIGGSAAWEAGIGWALLINGQVIEEEGVRVFANNPNQAEAKALLHAVSRVPLHIRELVIKTDSSMVIKAIKDRSSSEADIRPIISDAVSILVDYDYCKVIKVSRSCVIRAHNLAVAARKGS</sequence>
<keyword evidence="2" id="KW-1185">Reference proteome</keyword>
<dbReference type="CDD" id="cd01650">
    <property type="entry name" value="RT_nLTR_like"/>
    <property type="match status" value="1"/>
</dbReference>
<dbReference type="InterPro" id="IPR002156">
    <property type="entry name" value="RNaseH_domain"/>
</dbReference>
<dbReference type="Gene3D" id="3.30.420.10">
    <property type="entry name" value="Ribonuclease H-like superfamily/Ribonuclease H"/>
    <property type="match status" value="1"/>
</dbReference>
<dbReference type="GO" id="GO:0003676">
    <property type="term" value="F:nucleic acid binding"/>
    <property type="evidence" value="ECO:0007669"/>
    <property type="project" value="InterPro"/>
</dbReference>
<dbReference type="Pfam" id="PF00078">
    <property type="entry name" value="RVT_1"/>
    <property type="match status" value="1"/>
</dbReference>
<dbReference type="OrthoDB" id="1937528at2759"/>
<accession>A0A9R0IBA2</accession>